<dbReference type="Gene3D" id="2.60.120.970">
    <property type="match status" value="1"/>
</dbReference>
<reference evidence="3 4" key="1">
    <citation type="journal article" date="2024" name="Insects">
        <title>An Improved Chromosome-Level Genome Assembly of the Firefly Pyrocoelia pectoralis.</title>
        <authorList>
            <person name="Fu X."/>
            <person name="Meyer-Rochow V.B."/>
            <person name="Ballantyne L."/>
            <person name="Zhu X."/>
        </authorList>
    </citation>
    <scope>NUCLEOTIDE SEQUENCE [LARGE SCALE GENOMIC DNA]</scope>
    <source>
        <strain evidence="3">XCY_ONT2</strain>
    </source>
</reference>
<proteinExistence type="predicted"/>
<comment type="caution">
    <text evidence="3">The sequence shown here is derived from an EMBL/GenBank/DDBJ whole genome shotgun (WGS) entry which is preliminary data.</text>
</comment>
<dbReference type="Proteomes" id="UP001329430">
    <property type="component" value="Chromosome 10"/>
</dbReference>
<protein>
    <recommendedName>
        <fullName evidence="2">TGF-beta propeptide domain-containing protein</fullName>
    </recommendedName>
</protein>
<evidence type="ECO:0000256" key="1">
    <source>
        <dbReference type="SAM" id="SignalP"/>
    </source>
</evidence>
<gene>
    <name evidence="3" type="ORF">RI129_012967</name>
</gene>
<keyword evidence="4" id="KW-1185">Reference proteome</keyword>
<accession>A0AAN7ZCN1</accession>
<dbReference type="InterPro" id="IPR001111">
    <property type="entry name" value="TGF-b_propeptide"/>
</dbReference>
<dbReference type="EMBL" id="JAVRBK010000010">
    <property type="protein sequence ID" value="KAK5638672.1"/>
    <property type="molecule type" value="Genomic_DNA"/>
</dbReference>
<feature type="domain" description="TGF-beta propeptide" evidence="2">
    <location>
        <begin position="197"/>
        <end position="320"/>
    </location>
</feature>
<feature type="chain" id="PRO_5042929282" description="TGF-beta propeptide domain-containing protein" evidence="1">
    <location>
        <begin position="20"/>
        <end position="485"/>
    </location>
</feature>
<name>A0AAN7ZCN1_9COLE</name>
<evidence type="ECO:0000313" key="3">
    <source>
        <dbReference type="EMBL" id="KAK5638672.1"/>
    </source>
</evidence>
<organism evidence="3 4">
    <name type="scientific">Pyrocoelia pectoralis</name>
    <dbReference type="NCBI Taxonomy" id="417401"/>
    <lineage>
        <taxon>Eukaryota</taxon>
        <taxon>Metazoa</taxon>
        <taxon>Ecdysozoa</taxon>
        <taxon>Arthropoda</taxon>
        <taxon>Hexapoda</taxon>
        <taxon>Insecta</taxon>
        <taxon>Pterygota</taxon>
        <taxon>Neoptera</taxon>
        <taxon>Endopterygota</taxon>
        <taxon>Coleoptera</taxon>
        <taxon>Polyphaga</taxon>
        <taxon>Elateriformia</taxon>
        <taxon>Elateroidea</taxon>
        <taxon>Lampyridae</taxon>
        <taxon>Lampyrinae</taxon>
        <taxon>Pyrocoelia</taxon>
    </lineage>
</organism>
<dbReference type="AlphaFoldDB" id="A0AAN7ZCN1"/>
<evidence type="ECO:0000313" key="4">
    <source>
        <dbReference type="Proteomes" id="UP001329430"/>
    </source>
</evidence>
<sequence>MFSNLSCLLLLTFFLKIRCLPVDDDYKVKFENEENALNSEMEKNLVDYLNWYYDTYINTSTNKIENDMENEDIYDKMQSDQAPPPDFGQLTPLYVNLSSIVNLTRLPSENQTDIDYIRTMRNRTKDAWIQILKNNILRHVGRMNSSTSKPPNGIDMSGLNISQIMPGLQQSHETLVDDEFVTEKIRSYYPSCEVPKNTDQDLWKDENTMNLYFNVDNPDSNTVNVATATLRLYRVPLGNATNGSADSCENSTGSEEQLMRISIYWYTKSLKRQRVKRRLSDSKVIGENAKWVELSVLPATKAWMKGKNLGLAILVEDQEGTILKADKYFKGASCMVGTSTPKPIPTVIVDAARWANELGRLNGSSGRNSTTAFYNHLSLLPTVDICTLEFPQNSTHDIVSNLKRNGCDLRKIHLHSQKLVNTDTASDLSSALPSSRHIRHQKHNMHDMNVDLRSRIVGQRVILTNEQLRNFNAHLANDTFPNIQR</sequence>
<evidence type="ECO:0000259" key="2">
    <source>
        <dbReference type="Pfam" id="PF00688"/>
    </source>
</evidence>
<dbReference type="Pfam" id="PF00688">
    <property type="entry name" value="TGFb_propeptide"/>
    <property type="match status" value="1"/>
</dbReference>
<feature type="signal peptide" evidence="1">
    <location>
        <begin position="1"/>
        <end position="19"/>
    </location>
</feature>
<keyword evidence="1" id="KW-0732">Signal</keyword>